<feature type="chain" id="PRO_5011533046" description="Lipoprotein" evidence="1">
    <location>
        <begin position="22"/>
        <end position="109"/>
    </location>
</feature>
<protein>
    <recommendedName>
        <fullName evidence="4">Lipoprotein</fullName>
    </recommendedName>
</protein>
<evidence type="ECO:0000313" key="3">
    <source>
        <dbReference type="Proteomes" id="UP000198968"/>
    </source>
</evidence>
<name>A0A1I5A9Q2_9GAMM</name>
<dbReference type="Proteomes" id="UP000198968">
    <property type="component" value="Unassembled WGS sequence"/>
</dbReference>
<evidence type="ECO:0008006" key="4">
    <source>
        <dbReference type="Google" id="ProtNLM"/>
    </source>
</evidence>
<keyword evidence="1" id="KW-0732">Signal</keyword>
<accession>A0A1I5A9Q2</accession>
<proteinExistence type="predicted"/>
<dbReference type="OrthoDB" id="7206526at2"/>
<dbReference type="AlphaFoldDB" id="A0A1I5A9Q2"/>
<sequence length="109" mass="11787">MRKQRFLIVLLALVLTGCATKQYPQAAAVTPEETATLNCSALNQELVKAHSVQSDIEQTGQFDALTVLGFVGDFGLGNGIAKYNATQKAEKRVTELQSLKATKCSQRLS</sequence>
<organism evidence="2 3">
    <name type="scientific">Candidatus Pantoea varia</name>
    <dbReference type="NCBI Taxonomy" id="1881036"/>
    <lineage>
        <taxon>Bacteria</taxon>
        <taxon>Pseudomonadati</taxon>
        <taxon>Pseudomonadota</taxon>
        <taxon>Gammaproteobacteria</taxon>
        <taxon>Enterobacterales</taxon>
        <taxon>Erwiniaceae</taxon>
        <taxon>Pantoea</taxon>
    </lineage>
</organism>
<keyword evidence="3" id="KW-1185">Reference proteome</keyword>
<dbReference type="RefSeq" id="WP_090963086.1">
    <property type="nucleotide sequence ID" value="NZ_FOVG01000001.1"/>
</dbReference>
<evidence type="ECO:0000256" key="1">
    <source>
        <dbReference type="SAM" id="SignalP"/>
    </source>
</evidence>
<reference evidence="3" key="1">
    <citation type="submission" date="2016-10" db="EMBL/GenBank/DDBJ databases">
        <authorList>
            <person name="Varghese N."/>
            <person name="Submissions S."/>
        </authorList>
    </citation>
    <scope>NUCLEOTIDE SEQUENCE [LARGE SCALE GENOMIC DNA]</scope>
    <source>
        <strain evidence="3">OV426</strain>
    </source>
</reference>
<feature type="signal peptide" evidence="1">
    <location>
        <begin position="1"/>
        <end position="21"/>
    </location>
</feature>
<evidence type="ECO:0000313" key="2">
    <source>
        <dbReference type="EMBL" id="SFN59224.1"/>
    </source>
</evidence>
<dbReference type="PROSITE" id="PS51257">
    <property type="entry name" value="PROKAR_LIPOPROTEIN"/>
    <property type="match status" value="1"/>
</dbReference>
<dbReference type="EMBL" id="FOVG01000001">
    <property type="protein sequence ID" value="SFN59224.1"/>
    <property type="molecule type" value="Genomic_DNA"/>
</dbReference>
<gene>
    <name evidence="2" type="ORF">SAMN05428971_1955</name>
</gene>